<dbReference type="InterPro" id="IPR011712">
    <property type="entry name" value="Sig_transdc_His_kin_sub3_dim/P"/>
</dbReference>
<dbReference type="NCBIfam" id="TIGR00229">
    <property type="entry name" value="sensory_box"/>
    <property type="match status" value="1"/>
</dbReference>
<keyword evidence="10" id="KW-0175">Coiled coil</keyword>
<dbReference type="CDD" id="cd16917">
    <property type="entry name" value="HATPase_UhpB-NarQ-NarX-like"/>
    <property type="match status" value="1"/>
</dbReference>
<evidence type="ECO:0000256" key="6">
    <source>
        <dbReference type="ARBA" id="ARBA00022777"/>
    </source>
</evidence>
<dbReference type="Pfam" id="PF13424">
    <property type="entry name" value="TPR_12"/>
    <property type="match status" value="2"/>
</dbReference>
<comment type="catalytic activity">
    <reaction evidence="1">
        <text>ATP + protein L-histidine = ADP + protein N-phospho-L-histidine.</text>
        <dbReference type="EC" id="2.7.13.3"/>
    </reaction>
</comment>
<feature type="domain" description="PAC" evidence="14">
    <location>
        <begin position="596"/>
        <end position="648"/>
    </location>
</feature>
<evidence type="ECO:0000259" key="14">
    <source>
        <dbReference type="PROSITE" id="PS50113"/>
    </source>
</evidence>
<keyword evidence="4" id="KW-0808">Transferase</keyword>
<dbReference type="PANTHER" id="PTHR24421:SF10">
    <property type="entry name" value="NITRATE_NITRITE SENSOR PROTEIN NARQ"/>
    <property type="match status" value="1"/>
</dbReference>
<feature type="domain" description="PAS" evidence="13">
    <location>
        <begin position="522"/>
        <end position="565"/>
    </location>
</feature>
<evidence type="ECO:0000259" key="13">
    <source>
        <dbReference type="PROSITE" id="PS50112"/>
    </source>
</evidence>
<dbReference type="SMART" id="SM00091">
    <property type="entry name" value="PAS"/>
    <property type="match status" value="2"/>
</dbReference>
<evidence type="ECO:0000256" key="2">
    <source>
        <dbReference type="ARBA" id="ARBA00012438"/>
    </source>
</evidence>
<evidence type="ECO:0000256" key="1">
    <source>
        <dbReference type="ARBA" id="ARBA00000085"/>
    </source>
</evidence>
<gene>
    <name evidence="15" type="ORF">IV494_01960</name>
</gene>
<organism evidence="15 16">
    <name type="scientific">Kaistella gelatinilytica</name>
    <dbReference type="NCBI Taxonomy" id="2787636"/>
    <lineage>
        <taxon>Bacteria</taxon>
        <taxon>Pseudomonadati</taxon>
        <taxon>Bacteroidota</taxon>
        <taxon>Flavobacteriia</taxon>
        <taxon>Flavobacteriales</taxon>
        <taxon>Weeksellaceae</taxon>
        <taxon>Chryseobacterium group</taxon>
        <taxon>Kaistella</taxon>
    </lineage>
</organism>
<feature type="domain" description="Histidine kinase" evidence="12">
    <location>
        <begin position="660"/>
        <end position="857"/>
    </location>
</feature>
<name>A0ABS0F8A9_9FLAO</name>
<dbReference type="Gene3D" id="1.20.5.1930">
    <property type="match status" value="1"/>
</dbReference>
<feature type="repeat" description="TPR" evidence="9">
    <location>
        <begin position="78"/>
        <end position="111"/>
    </location>
</feature>
<keyword evidence="7" id="KW-0067">ATP-binding</keyword>
<feature type="transmembrane region" description="Helical" evidence="11">
    <location>
        <begin position="353"/>
        <end position="371"/>
    </location>
</feature>
<dbReference type="PROSITE" id="PS50113">
    <property type="entry name" value="PAC"/>
    <property type="match status" value="2"/>
</dbReference>
<accession>A0ABS0F8A9</accession>
<dbReference type="InterPro" id="IPR019734">
    <property type="entry name" value="TPR_rpt"/>
</dbReference>
<dbReference type="SUPFAM" id="SSF55874">
    <property type="entry name" value="ATPase domain of HSP90 chaperone/DNA topoisomerase II/histidine kinase"/>
    <property type="match status" value="1"/>
</dbReference>
<evidence type="ECO:0000256" key="9">
    <source>
        <dbReference type="PROSITE-ProRule" id="PRU00339"/>
    </source>
</evidence>
<feature type="repeat" description="TPR" evidence="9">
    <location>
        <begin position="238"/>
        <end position="271"/>
    </location>
</feature>
<dbReference type="SMART" id="SM00086">
    <property type="entry name" value="PAC"/>
    <property type="match status" value="2"/>
</dbReference>
<dbReference type="Gene3D" id="3.30.450.20">
    <property type="entry name" value="PAS domain"/>
    <property type="match status" value="2"/>
</dbReference>
<evidence type="ECO:0000313" key="15">
    <source>
        <dbReference type="EMBL" id="MBF8455933.1"/>
    </source>
</evidence>
<reference evidence="15 16" key="1">
    <citation type="submission" date="2020-11" db="EMBL/GenBank/DDBJ databases">
        <title>Kaistella gelatinilytica sp. nov., a flavobacterium isolated from Antarctic Soil.</title>
        <authorList>
            <person name="Li J."/>
        </authorList>
    </citation>
    <scope>NUCLEOTIDE SEQUENCE [LARGE SCALE GENOMIC DNA]</scope>
    <source>
        <strain evidence="15 16">G5-32</strain>
    </source>
</reference>
<dbReference type="Gene3D" id="3.30.565.10">
    <property type="entry name" value="Histidine kinase-like ATPase, C-terminal domain"/>
    <property type="match status" value="1"/>
</dbReference>
<dbReference type="InterPro" id="IPR000014">
    <property type="entry name" value="PAS"/>
</dbReference>
<dbReference type="InterPro" id="IPR000700">
    <property type="entry name" value="PAS-assoc_C"/>
</dbReference>
<dbReference type="SMART" id="SM00028">
    <property type="entry name" value="TPR"/>
    <property type="match status" value="5"/>
</dbReference>
<dbReference type="Gene3D" id="2.10.70.100">
    <property type="match status" value="1"/>
</dbReference>
<evidence type="ECO:0000313" key="16">
    <source>
        <dbReference type="Proteomes" id="UP000660070"/>
    </source>
</evidence>
<dbReference type="InterPro" id="IPR013767">
    <property type="entry name" value="PAS_fold"/>
</dbReference>
<sequence length="869" mass="99585">MLFLVFTNFSLAKPLASRNVIDSLKKELNRNSIDDLQKFSIFNSLSISYRKVSPDSSMHYATKALELANKLKLEKEKGDALQNLGIAYFYANDFKKSLDYLYQSLSIREKMADSDKIAHTLNSIGNVYFNLNNVSEALKFYKRSLVLARKLGDQKREASILNNMGSLYVSNNRIDTAYVILNQSIAILEKQHDSPTLSSSYNNLALLYRKNEAYEKSLKYDQKALNINKEMGRNWEISYVSNSIGETYLLMKNYQKAFEYFSEGLRVAETLQNQDVLLFSYRSMTKYNNAVGNHAEFDNYFNKYESTKDAIFTTQNTNSIAEMQVKYETERKEKENALQKLQITKERSLKNTFIYLSILVLVAVVILFFRFRVKKKLSSKLEILVNERTHDLLLNQSKLTEAQRIGKSGSWDWDLVNDQLSWSDELPIILGRKNTEMNWVTILRTVHVEDRPKLIEILRKKFSELDSHFVFDFRIVANNTIEKYISVYAELTKDNSGKIILVQGNIQDVTERKLAELALIESEELYRKLISASPDAVFKINEEGLIVFASQQSKKLFRISDESLIIGTHINEWIVKTDQLRVIENLTSKSSEKSNRDTDILLQRKDGSTFSGELRTAIISDSDGKSTGLIVVVRNITDRKQMEQRILRNTIETEERERQRFSEDLHDGLGPLLSTAKIYLELIAARMEKPTEQKEFIKMTDDLLLESIKSTREIANNLTPNLLNDFGLIEALSVNVEKINKMNTISVALKIDENFPELPKQTEVALYRIISELLTNSLKHASATKIDIALLKTQKEVKITYSDNGIGCDIQKILSSPSKGLGLSNITSRVKSINGNCTFKSVPGEYFRTNITLSLVEEHEQYNANFLKA</sequence>
<dbReference type="Pfam" id="PF02518">
    <property type="entry name" value="HATPase_c"/>
    <property type="match status" value="1"/>
</dbReference>
<dbReference type="PANTHER" id="PTHR24421">
    <property type="entry name" value="NITRATE/NITRITE SENSOR PROTEIN NARX-RELATED"/>
    <property type="match status" value="1"/>
</dbReference>
<feature type="domain" description="PAC" evidence="14">
    <location>
        <begin position="469"/>
        <end position="521"/>
    </location>
</feature>
<feature type="repeat" description="TPR" evidence="9">
    <location>
        <begin position="198"/>
        <end position="231"/>
    </location>
</feature>
<dbReference type="Pfam" id="PF13374">
    <property type="entry name" value="TPR_10"/>
    <property type="match status" value="1"/>
</dbReference>
<evidence type="ECO:0000256" key="4">
    <source>
        <dbReference type="ARBA" id="ARBA00022679"/>
    </source>
</evidence>
<dbReference type="EC" id="2.7.13.3" evidence="2"/>
<keyword evidence="6" id="KW-0418">Kinase</keyword>
<evidence type="ECO:0000256" key="10">
    <source>
        <dbReference type="SAM" id="Coils"/>
    </source>
</evidence>
<dbReference type="Pfam" id="PF00989">
    <property type="entry name" value="PAS"/>
    <property type="match status" value="1"/>
</dbReference>
<keyword evidence="16" id="KW-1185">Reference proteome</keyword>
<proteinExistence type="predicted"/>
<dbReference type="PROSITE" id="PS50112">
    <property type="entry name" value="PAS"/>
    <property type="match status" value="1"/>
</dbReference>
<dbReference type="EMBL" id="JADPVI010000001">
    <property type="protein sequence ID" value="MBF8455933.1"/>
    <property type="molecule type" value="Genomic_DNA"/>
</dbReference>
<comment type="caution">
    <text evidence="15">The sequence shown here is derived from an EMBL/GenBank/DDBJ whole genome shotgun (WGS) entry which is preliminary data.</text>
</comment>
<keyword evidence="9" id="KW-0802">TPR repeat</keyword>
<dbReference type="InterPro" id="IPR005467">
    <property type="entry name" value="His_kinase_dom"/>
</dbReference>
<keyword evidence="5" id="KW-0547">Nucleotide-binding</keyword>
<dbReference type="PROSITE" id="PS50005">
    <property type="entry name" value="TPR"/>
    <property type="match status" value="4"/>
</dbReference>
<dbReference type="PROSITE" id="PS50109">
    <property type="entry name" value="HIS_KIN"/>
    <property type="match status" value="1"/>
</dbReference>
<keyword evidence="3" id="KW-0597">Phosphoprotein</keyword>
<dbReference type="InterPro" id="IPR011990">
    <property type="entry name" value="TPR-like_helical_dom_sf"/>
</dbReference>
<dbReference type="InterPro" id="IPR035965">
    <property type="entry name" value="PAS-like_dom_sf"/>
</dbReference>
<protein>
    <recommendedName>
        <fullName evidence="2">histidine kinase</fullName>
        <ecNumber evidence="2">2.7.13.3</ecNumber>
    </recommendedName>
</protein>
<dbReference type="InterPro" id="IPR003594">
    <property type="entry name" value="HATPase_dom"/>
</dbReference>
<dbReference type="Pfam" id="PF07730">
    <property type="entry name" value="HisKA_3"/>
    <property type="match status" value="1"/>
</dbReference>
<dbReference type="SUPFAM" id="SSF55785">
    <property type="entry name" value="PYP-like sensor domain (PAS domain)"/>
    <property type="match status" value="2"/>
</dbReference>
<evidence type="ECO:0000256" key="8">
    <source>
        <dbReference type="ARBA" id="ARBA00023012"/>
    </source>
</evidence>
<dbReference type="Gene3D" id="1.25.40.10">
    <property type="entry name" value="Tetratricopeptide repeat domain"/>
    <property type="match status" value="2"/>
</dbReference>
<dbReference type="SMART" id="SM00387">
    <property type="entry name" value="HATPase_c"/>
    <property type="match status" value="1"/>
</dbReference>
<dbReference type="InterPro" id="IPR036890">
    <property type="entry name" value="HATPase_C_sf"/>
</dbReference>
<evidence type="ECO:0000256" key="3">
    <source>
        <dbReference type="ARBA" id="ARBA00022553"/>
    </source>
</evidence>
<dbReference type="InterPro" id="IPR050482">
    <property type="entry name" value="Sensor_HK_TwoCompSys"/>
</dbReference>
<evidence type="ECO:0000256" key="11">
    <source>
        <dbReference type="SAM" id="Phobius"/>
    </source>
</evidence>
<keyword evidence="11" id="KW-1133">Transmembrane helix</keyword>
<dbReference type="Proteomes" id="UP000660070">
    <property type="component" value="Unassembled WGS sequence"/>
</dbReference>
<dbReference type="InterPro" id="IPR001610">
    <property type="entry name" value="PAC"/>
</dbReference>
<dbReference type="CDD" id="cd00130">
    <property type="entry name" value="PAS"/>
    <property type="match status" value="1"/>
</dbReference>
<keyword evidence="8" id="KW-0902">Two-component regulatory system</keyword>
<feature type="coiled-coil region" evidence="10">
    <location>
        <begin position="320"/>
        <end position="351"/>
    </location>
</feature>
<dbReference type="SUPFAM" id="SSF48452">
    <property type="entry name" value="TPR-like"/>
    <property type="match status" value="1"/>
</dbReference>
<evidence type="ECO:0000256" key="7">
    <source>
        <dbReference type="ARBA" id="ARBA00022840"/>
    </source>
</evidence>
<evidence type="ECO:0000256" key="5">
    <source>
        <dbReference type="ARBA" id="ARBA00022741"/>
    </source>
</evidence>
<feature type="repeat" description="TPR" evidence="9">
    <location>
        <begin position="118"/>
        <end position="151"/>
    </location>
</feature>
<keyword evidence="11" id="KW-0472">Membrane</keyword>
<keyword evidence="11" id="KW-0812">Transmembrane</keyword>
<dbReference type="RefSeq" id="WP_196078489.1">
    <property type="nucleotide sequence ID" value="NZ_JADPVI010000001.1"/>
</dbReference>
<evidence type="ECO:0000259" key="12">
    <source>
        <dbReference type="PROSITE" id="PS50109"/>
    </source>
</evidence>